<sequence>MVDAETVREVLLLAESLAAREGLVAPSVGQVVVSGEPPGSGMVKVYEGVWVDLVSESIYVEEGTLDNVVFRLLVGYFALSVYKSFGKIHWEVARDLARKHFFTVLVKLVRAR</sequence>
<dbReference type="EMBL" id="CP000505">
    <property type="protein sequence ID" value="ABL77960.1"/>
    <property type="molecule type" value="Genomic_DNA"/>
</dbReference>
<dbReference type="AlphaFoldDB" id="A1RXN0"/>
<organism evidence="1 2">
    <name type="scientific">Thermofilum pendens (strain DSM 2475 / Hrk 5)</name>
    <dbReference type="NCBI Taxonomy" id="368408"/>
    <lineage>
        <taxon>Archaea</taxon>
        <taxon>Thermoproteota</taxon>
        <taxon>Thermoprotei</taxon>
        <taxon>Thermofilales</taxon>
        <taxon>Thermofilaceae</taxon>
        <taxon>Thermofilum</taxon>
    </lineage>
</organism>
<gene>
    <name evidence="1" type="ordered locus">Tpen_0554</name>
</gene>
<dbReference type="Proteomes" id="UP000000641">
    <property type="component" value="Chromosome"/>
</dbReference>
<proteinExistence type="predicted"/>
<protein>
    <submittedName>
        <fullName evidence="1">Uncharacterized protein</fullName>
    </submittedName>
</protein>
<dbReference type="HOGENOM" id="CLU_2165396_0_0_2"/>
<accession>A1RXN0</accession>
<evidence type="ECO:0000313" key="1">
    <source>
        <dbReference type="EMBL" id="ABL77960.1"/>
    </source>
</evidence>
<dbReference type="EnsemblBacteria" id="ABL77960">
    <property type="protein sequence ID" value="ABL77960"/>
    <property type="gene ID" value="Tpen_0554"/>
</dbReference>
<keyword evidence="2" id="KW-1185">Reference proteome</keyword>
<name>A1RXN0_THEPD</name>
<dbReference type="STRING" id="368408.Tpen_0554"/>
<dbReference type="KEGG" id="tpe:Tpen_0554"/>
<evidence type="ECO:0000313" key="2">
    <source>
        <dbReference type="Proteomes" id="UP000000641"/>
    </source>
</evidence>
<reference evidence="2" key="1">
    <citation type="journal article" date="2008" name="J. Bacteriol.">
        <title>Genome sequence of Thermofilum pendens reveals an exceptional loss of biosynthetic pathways without genome reduction.</title>
        <authorList>
            <person name="Anderson I."/>
            <person name="Rodriguez J."/>
            <person name="Susanti D."/>
            <person name="Porat I."/>
            <person name="Reich C."/>
            <person name="Ulrich L.E."/>
            <person name="Elkins J.G."/>
            <person name="Mavromatis K."/>
            <person name="Lykidis A."/>
            <person name="Kim E."/>
            <person name="Thompson L.S."/>
            <person name="Nolan M."/>
            <person name="Land M."/>
            <person name="Copeland A."/>
            <person name="Lapidus A."/>
            <person name="Lucas S."/>
            <person name="Detter C."/>
            <person name="Zhulin I.B."/>
            <person name="Olsen G.J."/>
            <person name="Whitman W."/>
            <person name="Mukhopadhyay B."/>
            <person name="Bristow J."/>
            <person name="Kyrpides N."/>
        </authorList>
    </citation>
    <scope>NUCLEOTIDE SEQUENCE [LARGE SCALE GENOMIC DNA]</scope>
    <source>
        <strain evidence="2">DSM 2475 / Hrk 5</strain>
    </source>
</reference>